<name>X5GLE0_9RICK</name>
<dbReference type="EMBL" id="CP007474">
    <property type="protein sequence ID" value="AHX04956.1"/>
    <property type="molecule type" value="Genomic_DNA"/>
</dbReference>
<gene>
    <name evidence="2" type="ORF">EHF_0634</name>
</gene>
<feature type="transmembrane region" description="Helical" evidence="1">
    <location>
        <begin position="12"/>
        <end position="32"/>
    </location>
</feature>
<accession>X5GLE0</accession>
<dbReference type="Proteomes" id="UP000023762">
    <property type="component" value="Chromosome"/>
</dbReference>
<organism evidence="2 3">
    <name type="scientific">Ehrlichia japonica</name>
    <dbReference type="NCBI Taxonomy" id="391036"/>
    <lineage>
        <taxon>Bacteria</taxon>
        <taxon>Pseudomonadati</taxon>
        <taxon>Pseudomonadota</taxon>
        <taxon>Alphaproteobacteria</taxon>
        <taxon>Rickettsiales</taxon>
        <taxon>Anaplasmataceae</taxon>
        <taxon>Ehrlichia</taxon>
    </lineage>
</organism>
<proteinExistence type="predicted"/>
<reference evidence="2 3" key="1">
    <citation type="submission" date="2014-03" db="EMBL/GenBank/DDBJ databases">
        <title>Sequencing and Comparison of Genomes and Transcriptome Profiles of Human Ehrlichiosis Agents.</title>
        <authorList>
            <person name="Lin M."/>
            <person name="Daugherty S.C."/>
            <person name="Nagaraj S."/>
            <person name="Cheng Z."/>
            <person name="Xiong Q."/>
            <person name="Lin F.-Y."/>
            <person name="Sengamalay N."/>
            <person name="Ott S."/>
            <person name="Godinez A."/>
            <person name="Tallon L.J."/>
            <person name="Sadzewicz L."/>
            <person name="Fraser C.M."/>
            <person name="Dunning Hotopp J.C."/>
            <person name="Rikihisa Y."/>
        </authorList>
    </citation>
    <scope>NUCLEOTIDE SEQUENCE [LARGE SCALE GENOMIC DNA]</scope>
    <source>
        <strain evidence="2 3">HF</strain>
    </source>
</reference>
<dbReference type="RefSeq" id="WP_052349276.1">
    <property type="nucleotide sequence ID" value="NZ_CP007474.1"/>
</dbReference>
<protein>
    <submittedName>
        <fullName evidence="2">Uncharacterized protein</fullName>
    </submittedName>
</protein>
<evidence type="ECO:0000313" key="3">
    <source>
        <dbReference type="Proteomes" id="UP000023762"/>
    </source>
</evidence>
<feature type="transmembrane region" description="Helical" evidence="1">
    <location>
        <begin position="38"/>
        <end position="57"/>
    </location>
</feature>
<keyword evidence="3" id="KW-1185">Reference proteome</keyword>
<dbReference type="HOGENOM" id="CLU_2492930_0_0_5"/>
<dbReference type="AlphaFoldDB" id="X5GLE0"/>
<sequence>MIKKHDLMINYSSFISITLAVVGLILCCTNTISHNQTSIGIFTFLFMMAIVLLAANYRKGINKKYIELNNYLTTFSSESIDSLNID</sequence>
<keyword evidence="1" id="KW-0812">Transmembrane</keyword>
<evidence type="ECO:0000256" key="1">
    <source>
        <dbReference type="SAM" id="Phobius"/>
    </source>
</evidence>
<keyword evidence="1" id="KW-0472">Membrane</keyword>
<evidence type="ECO:0000313" key="2">
    <source>
        <dbReference type="EMBL" id="AHX04956.1"/>
    </source>
</evidence>
<dbReference type="KEGG" id="ehh:EHF_0634"/>
<keyword evidence="1" id="KW-1133">Transmembrane helix</keyword>
<dbReference type="OrthoDB" id="9999180at2"/>